<evidence type="ECO:0000256" key="5">
    <source>
        <dbReference type="ARBA" id="ARBA00022475"/>
    </source>
</evidence>
<evidence type="ECO:0000313" key="11">
    <source>
        <dbReference type="EMBL" id="SFB16684.1"/>
    </source>
</evidence>
<reference evidence="11 12" key="1">
    <citation type="submission" date="2016-10" db="EMBL/GenBank/DDBJ databases">
        <authorList>
            <person name="de Groot N.N."/>
        </authorList>
    </citation>
    <scope>NUCLEOTIDE SEQUENCE [LARGE SCALE GENOMIC DNA]</scope>
    <source>
        <strain evidence="11 12">DSM 5522</strain>
    </source>
</reference>
<protein>
    <recommendedName>
        <fullName evidence="3">Multidrug export protein MepA</fullName>
    </recommendedName>
</protein>
<dbReference type="GO" id="GO:0046677">
    <property type="term" value="P:response to antibiotic"/>
    <property type="evidence" value="ECO:0007669"/>
    <property type="project" value="UniProtKB-KW"/>
</dbReference>
<evidence type="ECO:0000256" key="3">
    <source>
        <dbReference type="ARBA" id="ARBA00022106"/>
    </source>
</evidence>
<organism evidence="11 12">
    <name type="scientific">Acetitomaculum ruminis DSM 5522</name>
    <dbReference type="NCBI Taxonomy" id="1120918"/>
    <lineage>
        <taxon>Bacteria</taxon>
        <taxon>Bacillati</taxon>
        <taxon>Bacillota</taxon>
        <taxon>Clostridia</taxon>
        <taxon>Lachnospirales</taxon>
        <taxon>Lachnospiraceae</taxon>
        <taxon>Acetitomaculum</taxon>
    </lineage>
</organism>
<evidence type="ECO:0000256" key="6">
    <source>
        <dbReference type="ARBA" id="ARBA00022692"/>
    </source>
</evidence>
<keyword evidence="6 10" id="KW-0812">Transmembrane</keyword>
<dbReference type="GO" id="GO:0015297">
    <property type="term" value="F:antiporter activity"/>
    <property type="evidence" value="ECO:0007669"/>
    <property type="project" value="InterPro"/>
</dbReference>
<dbReference type="PANTHER" id="PTHR43823:SF3">
    <property type="entry name" value="MULTIDRUG EXPORT PROTEIN MEPA"/>
    <property type="match status" value="1"/>
</dbReference>
<sequence length="448" mass="49542">MKSDFSQGKMWKNIMAQSFPLMLAQIIQLLYSVVDRIYIGHLKTQGSLALSGIGLTFPVITLIIAFTNLFSSGGAPLFSIARGEKNEERAKKLLGEVFTLIVITSFIIFAFFYAFKTPVLYLFGASDKTVLYGEKYLNIYLFGTLFSMVSTGLVPFINASGHPGMGMCTIVIGAVLNMILDPIFIFFFSMGIEGAALTSVISQFVSFLWVMFYFHKKDNAYRLELDKMRLEGKMVLEIIQLGLAGFIMQATSCLVQIVCNRSLKIYGGDLYVGIMTVLNSVREIFSVPPISIGGGAQPILGYNYGAKKYKRVKEGIKFTAILGLIYLSVMWLVLVLFPKTCMSLFSSDEELLKLGSDALRLYFFGFCFMALQFAGQCTFTALGCSKRAIFFSLLRKVIIVVPLTLLLPGMGFGVDGVFLAEPISNALGGTLCFVVMYLSLYKKLPDEA</sequence>
<dbReference type="PANTHER" id="PTHR43823">
    <property type="entry name" value="SPORULATION PROTEIN YKVU"/>
    <property type="match status" value="1"/>
</dbReference>
<evidence type="ECO:0000256" key="2">
    <source>
        <dbReference type="ARBA" id="ARBA00008417"/>
    </source>
</evidence>
<dbReference type="InterPro" id="IPR048279">
    <property type="entry name" value="MdtK-like"/>
</dbReference>
<feature type="transmembrane region" description="Helical" evidence="10">
    <location>
        <begin position="93"/>
        <end position="115"/>
    </location>
</feature>
<keyword evidence="12" id="KW-1185">Reference proteome</keyword>
<keyword evidence="7 10" id="KW-1133">Transmembrane helix</keyword>
<dbReference type="Pfam" id="PF01554">
    <property type="entry name" value="MatE"/>
    <property type="match status" value="2"/>
</dbReference>
<dbReference type="AlphaFoldDB" id="A0A1I0YTR3"/>
<keyword evidence="9" id="KW-0046">Antibiotic resistance</keyword>
<dbReference type="OrthoDB" id="9811110at2"/>
<evidence type="ECO:0000256" key="8">
    <source>
        <dbReference type="ARBA" id="ARBA00023136"/>
    </source>
</evidence>
<feature type="transmembrane region" description="Helical" evidence="10">
    <location>
        <begin position="194"/>
        <end position="214"/>
    </location>
</feature>
<proteinExistence type="inferred from homology"/>
<name>A0A1I0YTR3_9FIRM</name>
<evidence type="ECO:0000256" key="1">
    <source>
        <dbReference type="ARBA" id="ARBA00004651"/>
    </source>
</evidence>
<feature type="transmembrane region" description="Helical" evidence="10">
    <location>
        <begin position="169"/>
        <end position="188"/>
    </location>
</feature>
<evidence type="ECO:0000256" key="4">
    <source>
        <dbReference type="ARBA" id="ARBA00022448"/>
    </source>
</evidence>
<dbReference type="GO" id="GO:0042910">
    <property type="term" value="F:xenobiotic transmembrane transporter activity"/>
    <property type="evidence" value="ECO:0007669"/>
    <property type="project" value="InterPro"/>
</dbReference>
<evidence type="ECO:0000313" key="12">
    <source>
        <dbReference type="Proteomes" id="UP000198838"/>
    </source>
</evidence>
<dbReference type="EMBL" id="FOJY01000011">
    <property type="protein sequence ID" value="SFB16684.1"/>
    <property type="molecule type" value="Genomic_DNA"/>
</dbReference>
<evidence type="ECO:0000256" key="10">
    <source>
        <dbReference type="SAM" id="Phobius"/>
    </source>
</evidence>
<dbReference type="Proteomes" id="UP000198838">
    <property type="component" value="Unassembled WGS sequence"/>
</dbReference>
<feature type="transmembrane region" description="Helical" evidence="10">
    <location>
        <begin position="361"/>
        <end position="385"/>
    </location>
</feature>
<dbReference type="STRING" id="1120918.SAMN05216249_11159"/>
<comment type="subcellular location">
    <subcellularLocation>
        <location evidence="1">Cell membrane</location>
        <topology evidence="1">Multi-pass membrane protein</topology>
    </subcellularLocation>
</comment>
<feature type="transmembrane region" description="Helical" evidence="10">
    <location>
        <begin position="318"/>
        <end position="337"/>
    </location>
</feature>
<evidence type="ECO:0000256" key="7">
    <source>
        <dbReference type="ARBA" id="ARBA00022989"/>
    </source>
</evidence>
<evidence type="ECO:0000256" key="9">
    <source>
        <dbReference type="ARBA" id="ARBA00023251"/>
    </source>
</evidence>
<feature type="transmembrane region" description="Helical" evidence="10">
    <location>
        <begin position="135"/>
        <end position="157"/>
    </location>
</feature>
<dbReference type="PIRSF" id="PIRSF006603">
    <property type="entry name" value="DinF"/>
    <property type="match status" value="1"/>
</dbReference>
<dbReference type="InterPro" id="IPR045070">
    <property type="entry name" value="MATE_MepA-like"/>
</dbReference>
<dbReference type="InterPro" id="IPR051327">
    <property type="entry name" value="MATE_MepA_subfamily"/>
</dbReference>
<feature type="transmembrane region" description="Helical" evidence="10">
    <location>
        <begin position="397"/>
        <end position="417"/>
    </location>
</feature>
<dbReference type="CDD" id="cd13143">
    <property type="entry name" value="MATE_MepA_like"/>
    <property type="match status" value="1"/>
</dbReference>
<feature type="transmembrane region" description="Helical" evidence="10">
    <location>
        <begin position="235"/>
        <end position="257"/>
    </location>
</feature>
<dbReference type="NCBIfam" id="TIGR00797">
    <property type="entry name" value="matE"/>
    <property type="match status" value="1"/>
</dbReference>
<comment type="similarity">
    <text evidence="2">Belongs to the multi antimicrobial extrusion (MATE) (TC 2.A.66.1) family. MepA subfamily.</text>
</comment>
<feature type="transmembrane region" description="Helical" evidence="10">
    <location>
        <begin position="423"/>
        <end position="441"/>
    </location>
</feature>
<keyword evidence="8 10" id="KW-0472">Membrane</keyword>
<dbReference type="InterPro" id="IPR002528">
    <property type="entry name" value="MATE_fam"/>
</dbReference>
<accession>A0A1I0YTR3</accession>
<feature type="transmembrane region" description="Helical" evidence="10">
    <location>
        <begin position="21"/>
        <end position="39"/>
    </location>
</feature>
<keyword evidence="4" id="KW-0813">Transport</keyword>
<dbReference type="GO" id="GO:0005886">
    <property type="term" value="C:plasma membrane"/>
    <property type="evidence" value="ECO:0007669"/>
    <property type="project" value="UniProtKB-SubCell"/>
</dbReference>
<keyword evidence="5" id="KW-1003">Cell membrane</keyword>
<feature type="transmembrane region" description="Helical" evidence="10">
    <location>
        <begin position="59"/>
        <end position="81"/>
    </location>
</feature>
<gene>
    <name evidence="11" type="ORF">SAMN05216249_11159</name>
</gene>